<dbReference type="STRING" id="445710.ATSB10_07060"/>
<evidence type="ECO:0000313" key="2">
    <source>
        <dbReference type="EMBL" id="AND68160.1"/>
    </source>
</evidence>
<evidence type="ECO:0000313" key="3">
    <source>
        <dbReference type="Proteomes" id="UP000077255"/>
    </source>
</evidence>
<organism evidence="2 3">
    <name type="scientific">Dyella thiooxydans</name>
    <dbReference type="NCBI Taxonomy" id="445710"/>
    <lineage>
        <taxon>Bacteria</taxon>
        <taxon>Pseudomonadati</taxon>
        <taxon>Pseudomonadota</taxon>
        <taxon>Gammaproteobacteria</taxon>
        <taxon>Lysobacterales</taxon>
        <taxon>Rhodanobacteraceae</taxon>
        <taxon>Dyella</taxon>
    </lineage>
</organism>
<keyword evidence="3" id="KW-1185">Reference proteome</keyword>
<dbReference type="PATRIC" id="fig|445710.3.peg.703"/>
<proteinExistence type="predicted"/>
<dbReference type="EMBL" id="CP014841">
    <property type="protein sequence ID" value="AND68160.1"/>
    <property type="molecule type" value="Genomic_DNA"/>
</dbReference>
<name>A0A160MY54_9GAMM</name>
<feature type="compositionally biased region" description="Basic and acidic residues" evidence="1">
    <location>
        <begin position="25"/>
        <end position="34"/>
    </location>
</feature>
<feature type="region of interest" description="Disordered" evidence="1">
    <location>
        <begin position="1"/>
        <end position="59"/>
    </location>
</feature>
<gene>
    <name evidence="2" type="ORF">ATSB10_07060</name>
</gene>
<protein>
    <submittedName>
        <fullName evidence="2">Uncharacterized protein</fullName>
    </submittedName>
</protein>
<dbReference type="AlphaFoldDB" id="A0A160MY54"/>
<dbReference type="Proteomes" id="UP000077255">
    <property type="component" value="Chromosome"/>
</dbReference>
<evidence type="ECO:0000256" key="1">
    <source>
        <dbReference type="SAM" id="MobiDB-lite"/>
    </source>
</evidence>
<reference evidence="2 3" key="1">
    <citation type="submission" date="2016-02" db="EMBL/GenBank/DDBJ databases">
        <title>Complete genome sequencing and analysis of ATSB10, Dyella thiooxydans isolated from rhizosphere soil of sunflower (Helianthus annuus L.).</title>
        <authorList>
            <person name="Lee Y."/>
            <person name="Hwangbo K."/>
            <person name="Chung H."/>
            <person name="Yoo J."/>
            <person name="Kim K.Y."/>
            <person name="Sa T.M."/>
            <person name="Um Y."/>
            <person name="Madhaiyan M."/>
        </authorList>
    </citation>
    <scope>NUCLEOTIDE SEQUENCE [LARGE SCALE GENOMIC DNA]</scope>
    <source>
        <strain evidence="2 3">ATSB10</strain>
    </source>
</reference>
<dbReference type="KEGG" id="dtx:ATSB10_07060"/>
<accession>A0A160MY54</accession>
<feature type="compositionally biased region" description="Pro residues" evidence="1">
    <location>
        <begin position="1"/>
        <end position="16"/>
    </location>
</feature>
<sequence>MPRVPARPHPGPPPLPLSRERRCRRSPDAEERGAAEAWGGRRGGYRRAATRGRPGGMLENGALETIRTSDLPLRRVLISPLRP</sequence>